<gene>
    <name evidence="2" type="ORF">DSPE1174_LOCUS15785</name>
</gene>
<dbReference type="Gene3D" id="3.40.50.1820">
    <property type="entry name" value="alpha/beta hydrolase"/>
    <property type="match status" value="1"/>
</dbReference>
<accession>A0A7S2CM77</accession>
<evidence type="ECO:0000256" key="1">
    <source>
        <dbReference type="SAM" id="MobiDB-lite"/>
    </source>
</evidence>
<sequence length="179" mass="19304">MNGGGGPQQVKSLILGGTTHGGQTSIPPPSSFFRVFSDWDDASQEAQRSCLEGFIGYMLPPHFRDRPGGEAMYKIMVNKMLETSKTKDGLAMQTAALSRFDMSGRLGEVRSPALIVHGSEDKVLDPANGVSIATNMDPSLARLEVLPGAGHFWWAQNPIKTAALLVDFLIENDEQNDGA</sequence>
<evidence type="ECO:0000313" key="2">
    <source>
        <dbReference type="EMBL" id="CAD9430000.1"/>
    </source>
</evidence>
<name>A0A7S2CM77_9STRA</name>
<reference evidence="2" key="1">
    <citation type="submission" date="2021-01" db="EMBL/GenBank/DDBJ databases">
        <authorList>
            <person name="Corre E."/>
            <person name="Pelletier E."/>
            <person name="Niang G."/>
            <person name="Scheremetjew M."/>
            <person name="Finn R."/>
            <person name="Kale V."/>
            <person name="Holt S."/>
            <person name="Cochrane G."/>
            <person name="Meng A."/>
            <person name="Brown T."/>
            <person name="Cohen L."/>
        </authorList>
    </citation>
    <scope>NUCLEOTIDE SEQUENCE</scope>
    <source>
        <strain evidence="2">CCMP1381</strain>
    </source>
</reference>
<dbReference type="InterPro" id="IPR029058">
    <property type="entry name" value="AB_hydrolase_fold"/>
</dbReference>
<protein>
    <recommendedName>
        <fullName evidence="3">Serine aminopeptidase S33 domain-containing protein</fullName>
    </recommendedName>
</protein>
<organism evidence="2">
    <name type="scientific">Octactis speculum</name>
    <dbReference type="NCBI Taxonomy" id="3111310"/>
    <lineage>
        <taxon>Eukaryota</taxon>
        <taxon>Sar</taxon>
        <taxon>Stramenopiles</taxon>
        <taxon>Ochrophyta</taxon>
        <taxon>Dictyochophyceae</taxon>
        <taxon>Dictyochales</taxon>
        <taxon>Dictyochaceae</taxon>
        <taxon>Octactis</taxon>
    </lineage>
</organism>
<dbReference type="SUPFAM" id="SSF53474">
    <property type="entry name" value="alpha/beta-Hydrolases"/>
    <property type="match status" value="1"/>
</dbReference>
<dbReference type="EMBL" id="HBGS01030920">
    <property type="protein sequence ID" value="CAD9430000.1"/>
    <property type="molecule type" value="Transcribed_RNA"/>
</dbReference>
<proteinExistence type="predicted"/>
<dbReference type="AlphaFoldDB" id="A0A7S2CM77"/>
<evidence type="ECO:0008006" key="3">
    <source>
        <dbReference type="Google" id="ProtNLM"/>
    </source>
</evidence>
<feature type="region of interest" description="Disordered" evidence="1">
    <location>
        <begin position="1"/>
        <end position="26"/>
    </location>
</feature>